<dbReference type="InterPro" id="IPR008042">
    <property type="entry name" value="Retrotrans_Pao"/>
</dbReference>
<dbReference type="GO" id="GO:0015074">
    <property type="term" value="P:DNA integration"/>
    <property type="evidence" value="ECO:0007669"/>
    <property type="project" value="InterPro"/>
</dbReference>
<dbReference type="InterPro" id="IPR036397">
    <property type="entry name" value="RNaseH_sf"/>
</dbReference>
<name>A0A914Y5B7_9BILA</name>
<dbReference type="GO" id="GO:0042575">
    <property type="term" value="C:DNA polymerase complex"/>
    <property type="evidence" value="ECO:0007669"/>
    <property type="project" value="UniProtKB-ARBA"/>
</dbReference>
<dbReference type="InterPro" id="IPR001584">
    <property type="entry name" value="Integrase_cat-core"/>
</dbReference>
<dbReference type="Gene3D" id="3.30.420.10">
    <property type="entry name" value="Ribonuclease H-like superfamily/Ribonuclease H"/>
    <property type="match status" value="1"/>
</dbReference>
<evidence type="ECO:0000313" key="2">
    <source>
        <dbReference type="Proteomes" id="UP000887577"/>
    </source>
</evidence>
<dbReference type="Pfam" id="PF05380">
    <property type="entry name" value="Peptidase_A17"/>
    <property type="match status" value="1"/>
</dbReference>
<dbReference type="Proteomes" id="UP000887577">
    <property type="component" value="Unplaced"/>
</dbReference>
<dbReference type="InterPro" id="IPR012337">
    <property type="entry name" value="RNaseH-like_sf"/>
</dbReference>
<dbReference type="WBParaSite" id="PSU_v2.g15396.t1">
    <property type="protein sequence ID" value="PSU_v2.g15396.t1"/>
    <property type="gene ID" value="PSU_v2.g15396"/>
</dbReference>
<dbReference type="InterPro" id="IPR043502">
    <property type="entry name" value="DNA/RNA_pol_sf"/>
</dbReference>
<evidence type="ECO:0000313" key="3">
    <source>
        <dbReference type="WBParaSite" id="PSU_v2.g15396.t1"/>
    </source>
</evidence>
<keyword evidence="2" id="KW-1185">Reference proteome</keyword>
<dbReference type="PANTHER" id="PTHR47331">
    <property type="entry name" value="PHD-TYPE DOMAIN-CONTAINING PROTEIN"/>
    <property type="match status" value="1"/>
</dbReference>
<protein>
    <submittedName>
        <fullName evidence="3">Integrase catalytic domain-containing protein</fullName>
    </submittedName>
</protein>
<dbReference type="SUPFAM" id="SSF53098">
    <property type="entry name" value="Ribonuclease H-like"/>
    <property type="match status" value="1"/>
</dbReference>
<dbReference type="PANTHER" id="PTHR47331:SF1">
    <property type="entry name" value="GAG-LIKE PROTEIN"/>
    <property type="match status" value="1"/>
</dbReference>
<dbReference type="AlphaFoldDB" id="A0A914Y5B7"/>
<organism evidence="2 3">
    <name type="scientific">Panagrolaimus superbus</name>
    <dbReference type="NCBI Taxonomy" id="310955"/>
    <lineage>
        <taxon>Eukaryota</taxon>
        <taxon>Metazoa</taxon>
        <taxon>Ecdysozoa</taxon>
        <taxon>Nematoda</taxon>
        <taxon>Chromadorea</taxon>
        <taxon>Rhabditida</taxon>
        <taxon>Tylenchina</taxon>
        <taxon>Panagrolaimomorpha</taxon>
        <taxon>Panagrolaimoidea</taxon>
        <taxon>Panagrolaimidae</taxon>
        <taxon>Panagrolaimus</taxon>
    </lineage>
</organism>
<reference evidence="3" key="1">
    <citation type="submission" date="2022-11" db="UniProtKB">
        <authorList>
            <consortium name="WormBaseParasite"/>
        </authorList>
    </citation>
    <scope>IDENTIFICATION</scope>
</reference>
<dbReference type="GO" id="GO:0003676">
    <property type="term" value="F:nucleic acid binding"/>
    <property type="evidence" value="ECO:0007669"/>
    <property type="project" value="InterPro"/>
</dbReference>
<dbReference type="PROSITE" id="PS50994">
    <property type="entry name" value="INTEGRASE"/>
    <property type="match status" value="1"/>
</dbReference>
<evidence type="ECO:0000259" key="1">
    <source>
        <dbReference type="PROSITE" id="PS50994"/>
    </source>
</evidence>
<sequence length="557" mass="63401">MDKKLIDEARELYDERVNFQVRFKRPVFTEFPSSGVQLHIFADASGYAYGCVAYLRYLTRDGKYRTSLIFSKSRLAPLKPIMSITKLELTAAALAGHVAQFLKDELQSVVKIDRTFIHTDSTTVLYWLKNPLNKGRYVINRVKKLIATDAEFRHIAGVENPADVVSRGCSPAEFLAHKSWFVGPAFLCQSEEFWPRQPNSEELKVEPQVIAHVNACTQIYIEALPPMVNAKRMRTWTSLVNATSKALEFVFKISKGFPLVQKRIFGTSVLDEFLLIKMSEKLLLIQIQHSNEVLAEKIHALDLYCDKGIWRKYNRIENEADPIYLVDCAASQLLILQLHEATNHGSVSMVLGQLNKSYFLPKARSLLKSIIRKRCMRCRRLKALPFALPLMKDLPNVRTHGKPFESIGVDLCGPFKVKLHQEVLSAWIVVYTCLVSRAVHLELVTSLSGEAFIDSLTRFASRRGMPSFIYSDNGTNLKVASLTVIPQWITQDDPNVMNFCTSKKIRWKFVTEKTPWAGGVYEAMVKLVKRNLKIAIGKKQLLLIVGLLLMYQMILIK</sequence>
<proteinExistence type="predicted"/>
<feature type="domain" description="Integrase catalytic" evidence="1">
    <location>
        <begin position="399"/>
        <end position="557"/>
    </location>
</feature>
<accession>A0A914Y5B7</accession>
<dbReference type="SUPFAM" id="SSF56672">
    <property type="entry name" value="DNA/RNA polymerases"/>
    <property type="match status" value="1"/>
</dbReference>